<protein>
    <submittedName>
        <fullName evidence="3">Ig domain protein group 2 domain protein</fullName>
    </submittedName>
</protein>
<name>F2IB30_FLUTR</name>
<reference evidence="3 4" key="1">
    <citation type="journal article" date="2011" name="Stand. Genomic Sci.">
        <title>Complete genome sequence of the gliding freshwater bacterium Fluviicola taffensis type strain (RW262).</title>
        <authorList>
            <person name="Woyke T."/>
            <person name="Chertkov O."/>
            <person name="Lapidus A."/>
            <person name="Nolan M."/>
            <person name="Lucas S."/>
            <person name="Del Rio T.G."/>
            <person name="Tice H."/>
            <person name="Cheng J.F."/>
            <person name="Tapia R."/>
            <person name="Han C."/>
            <person name="Goodwin L."/>
            <person name="Pitluck S."/>
            <person name="Liolios K."/>
            <person name="Pagani I."/>
            <person name="Ivanova N."/>
            <person name="Huntemann M."/>
            <person name="Mavromatis K."/>
            <person name="Mikhailova N."/>
            <person name="Pati A."/>
            <person name="Chen A."/>
            <person name="Palaniappan K."/>
            <person name="Land M."/>
            <person name="Hauser L."/>
            <person name="Brambilla E.M."/>
            <person name="Rohde M."/>
            <person name="Mwirichia R."/>
            <person name="Sikorski J."/>
            <person name="Tindall B.J."/>
            <person name="Goker M."/>
            <person name="Bristow J."/>
            <person name="Eisen J.A."/>
            <person name="Markowitz V."/>
            <person name="Hugenholtz P."/>
            <person name="Klenk H.P."/>
            <person name="Kyrpides N.C."/>
        </authorList>
    </citation>
    <scope>NUCLEOTIDE SEQUENCE [LARGE SCALE GENOMIC DNA]</scope>
    <source>
        <strain evidence="4">DSM 16823 / RW262 / RW262</strain>
    </source>
</reference>
<dbReference type="OrthoDB" id="1652165at2"/>
<keyword evidence="4" id="KW-1185">Reference proteome</keyword>
<evidence type="ECO:0000313" key="4">
    <source>
        <dbReference type="Proteomes" id="UP000007463"/>
    </source>
</evidence>
<dbReference type="PROSITE" id="PS50093">
    <property type="entry name" value="PKD"/>
    <property type="match status" value="1"/>
</dbReference>
<feature type="chain" id="PRO_5003278333" evidence="1">
    <location>
        <begin position="20"/>
        <end position="945"/>
    </location>
</feature>
<keyword evidence="1" id="KW-0732">Signal</keyword>
<feature type="domain" description="PKD" evidence="2">
    <location>
        <begin position="771"/>
        <end position="820"/>
    </location>
</feature>
<evidence type="ECO:0000313" key="3">
    <source>
        <dbReference type="EMBL" id="AEA42113.1"/>
    </source>
</evidence>
<dbReference type="InterPro" id="IPR022409">
    <property type="entry name" value="PKD/Chitinase_dom"/>
</dbReference>
<dbReference type="Pfam" id="PF18911">
    <property type="entry name" value="PKD_4"/>
    <property type="match status" value="2"/>
</dbReference>
<dbReference type="RefSeq" id="WP_013684887.1">
    <property type="nucleotide sequence ID" value="NC_015321.1"/>
</dbReference>
<dbReference type="InterPro" id="IPR013783">
    <property type="entry name" value="Ig-like_fold"/>
</dbReference>
<dbReference type="NCBIfam" id="TIGR04131">
    <property type="entry name" value="Bac_Flav_CTERM"/>
    <property type="match status" value="1"/>
</dbReference>
<dbReference type="eggNOG" id="COG5492">
    <property type="taxonomic scope" value="Bacteria"/>
</dbReference>
<dbReference type="eggNOG" id="COG3291">
    <property type="taxonomic scope" value="Bacteria"/>
</dbReference>
<dbReference type="Gene3D" id="2.60.40.1080">
    <property type="match status" value="1"/>
</dbReference>
<dbReference type="HOGENOM" id="CLU_338260_0_0_10"/>
<feature type="signal peptide" evidence="1">
    <location>
        <begin position="1"/>
        <end position="19"/>
    </location>
</feature>
<dbReference type="InterPro" id="IPR008964">
    <property type="entry name" value="Invasin/intimin_cell_adhesion"/>
</dbReference>
<dbReference type="KEGG" id="fte:Fluta_0103"/>
<dbReference type="EMBL" id="CP002542">
    <property type="protein sequence ID" value="AEA42113.1"/>
    <property type="molecule type" value="Genomic_DNA"/>
</dbReference>
<gene>
    <name evidence="3" type="ordered locus">Fluta_0103</name>
</gene>
<dbReference type="AlphaFoldDB" id="F2IB30"/>
<dbReference type="SUPFAM" id="SSF49299">
    <property type="entry name" value="PKD domain"/>
    <property type="match status" value="2"/>
</dbReference>
<dbReference type="Pfam" id="PF02368">
    <property type="entry name" value="Big_2"/>
    <property type="match status" value="1"/>
</dbReference>
<dbReference type="Pfam" id="PF13585">
    <property type="entry name" value="CHU_C"/>
    <property type="match status" value="1"/>
</dbReference>
<accession>F2IB30</accession>
<dbReference type="InterPro" id="IPR000601">
    <property type="entry name" value="PKD_dom"/>
</dbReference>
<dbReference type="InterPro" id="IPR035986">
    <property type="entry name" value="PKD_dom_sf"/>
</dbReference>
<dbReference type="SMART" id="SM00089">
    <property type="entry name" value="PKD"/>
    <property type="match status" value="2"/>
</dbReference>
<dbReference type="STRING" id="755732.Fluta_0103"/>
<dbReference type="Gene3D" id="2.60.40.10">
    <property type="entry name" value="Immunoglobulins"/>
    <property type="match status" value="4"/>
</dbReference>
<dbReference type="InterPro" id="IPR003343">
    <property type="entry name" value="Big_2"/>
</dbReference>
<dbReference type="SUPFAM" id="SSF49373">
    <property type="entry name" value="Invasin/intimin cell-adhesion fragments"/>
    <property type="match status" value="1"/>
</dbReference>
<sequence precursor="true">MKKLIYLFIFILVSISGYGQPPCGSNPAAGNTCATATPICELNGYCGNTSSSYTPDAWGSAGAPFGCGFLGLSSCPGTGLIGAFCGSLENDSYLSFVASSSSVSIDVWVYNSTYGDGIQIMIFSGACGGNITSYYCDQLTPSASAQTVSATGLTPGNTYYILIDGFAGDVCDYTFAASSSSGISIPVDVTPVTSTICAGQSVTLTATGGNGTYNWNASPNLSGTTGAVVTATPPSTPGTYTYTVNSSGGNPMCPSATMATASITVNSCGGCTVSAGNSGDVCEGAPTFNLTATNVAGATWNWVGPNGFTSNVQNPTSVPVPTTAGSYTYTVTATVAGVPCTSTTTLVVNPTPTINAPISSICIGGTTSLTGSGTPHASTAWVSSNTAVATVSSSGVVTAVSVGTTTITYMNSGGCTITQVITVISLPTATIAGSTTICSGLNATITFAGTPNATVTYQVGGGPNQTILLDAAGNASLPVTPTTTTTYSLVSVQMNPPTGCSSPVTGSATVIISAPPTVDAVTSISVCSGATVSVPAFVSNPTGATFTWTNSNPSIGLAANGTGDIASFTGVNPGSSANTATITITPSLSGCVGTNGTFTISVLSPPIANAGTDVNICVNALSGNQIGQPPVAGNTYSWSPTVGLSDATIANPTVDISAPRVTNYVLTITNAGSCSSTDNVLVTINDLPAISISSDVISGCNPQNITFSSNVTNAVNCTWTFEGFGSQNVCGTVSQNYTNAGTFDVGLTVTDLNGCTNSVLQSDMITIFSQPDASFTATPTILTIDFPTVNTTNTSTDALTYTWDFGDGSTSTAFSPSHTYPETAGSYTIVLYAASGPCIDSAKVTVEIQDDLTYYIPNTFTPDGDEYNNVFKPIFNDAFDKQSYTMLIFNRWGEVLFETKDTEFGWDGTYNGELCKEGTYTWKIVIKKKTKDYRIDLNGHITILK</sequence>
<dbReference type="Proteomes" id="UP000007463">
    <property type="component" value="Chromosome"/>
</dbReference>
<reference evidence="4" key="2">
    <citation type="submission" date="2011-02" db="EMBL/GenBank/DDBJ databases">
        <title>The complete genome of Fluviicola taffensis DSM 16823.</title>
        <authorList>
            <consortium name="US DOE Joint Genome Institute (JGI-PGF)"/>
            <person name="Lucas S."/>
            <person name="Copeland A."/>
            <person name="Lapidus A."/>
            <person name="Bruce D."/>
            <person name="Goodwin L."/>
            <person name="Pitluck S."/>
            <person name="Kyrpides N."/>
            <person name="Mavromatis K."/>
            <person name="Ivanova N."/>
            <person name="Mikhailova N."/>
            <person name="Pagani I."/>
            <person name="Chertkov O."/>
            <person name="Detter J.C."/>
            <person name="Han C."/>
            <person name="Tapia R."/>
            <person name="Land M."/>
            <person name="Hauser L."/>
            <person name="Markowitz V."/>
            <person name="Cheng J.-F."/>
            <person name="Hugenholtz P."/>
            <person name="Woyke T."/>
            <person name="Wu D."/>
            <person name="Tindall B."/>
            <person name="Pomrenke H.G."/>
            <person name="Brambilla E."/>
            <person name="Klenk H.-P."/>
            <person name="Eisen J.A."/>
        </authorList>
    </citation>
    <scope>NUCLEOTIDE SEQUENCE [LARGE SCALE GENOMIC DNA]</scope>
    <source>
        <strain evidence="4">DSM 16823 / RW262 / RW262</strain>
    </source>
</reference>
<dbReference type="InterPro" id="IPR026341">
    <property type="entry name" value="T9SS_type_B"/>
</dbReference>
<proteinExistence type="predicted"/>
<evidence type="ECO:0000259" key="2">
    <source>
        <dbReference type="PROSITE" id="PS50093"/>
    </source>
</evidence>
<organism evidence="3 4">
    <name type="scientific">Fluviicola taffensis (strain DSM 16823 / NCIMB 13979 / RW262)</name>
    <dbReference type="NCBI Taxonomy" id="755732"/>
    <lineage>
        <taxon>Bacteria</taxon>
        <taxon>Pseudomonadati</taxon>
        <taxon>Bacteroidota</taxon>
        <taxon>Flavobacteriia</taxon>
        <taxon>Flavobacteriales</taxon>
        <taxon>Crocinitomicaceae</taxon>
        <taxon>Fluviicola</taxon>
    </lineage>
</organism>
<evidence type="ECO:0000256" key="1">
    <source>
        <dbReference type="SAM" id="SignalP"/>
    </source>
</evidence>